<feature type="compositionally biased region" description="Low complexity" evidence="8">
    <location>
        <begin position="129"/>
        <end position="140"/>
    </location>
</feature>
<dbReference type="EMBL" id="JAGTJQ010000007">
    <property type="protein sequence ID" value="KAH7027995.1"/>
    <property type="molecule type" value="Genomic_DNA"/>
</dbReference>
<comment type="subcellular location">
    <subcellularLocation>
        <location evidence="1">Nucleus</location>
    </subcellularLocation>
</comment>
<keyword evidence="4" id="KW-0862">Zinc</keyword>
<dbReference type="GO" id="GO:0003676">
    <property type="term" value="F:nucleic acid binding"/>
    <property type="evidence" value="ECO:0007669"/>
    <property type="project" value="InterPro"/>
</dbReference>
<evidence type="ECO:0000256" key="8">
    <source>
        <dbReference type="SAM" id="MobiDB-lite"/>
    </source>
</evidence>
<accession>A0A9P8Y5H0</accession>
<feature type="region of interest" description="Disordered" evidence="8">
    <location>
        <begin position="406"/>
        <end position="445"/>
    </location>
</feature>
<name>A0A9P8Y5H0_9PEZI</name>
<feature type="coiled-coil region" evidence="7">
    <location>
        <begin position="332"/>
        <end position="377"/>
    </location>
</feature>
<dbReference type="AlphaFoldDB" id="A0A9P8Y5H0"/>
<organism evidence="9 10">
    <name type="scientific">Microdochium trichocladiopsis</name>
    <dbReference type="NCBI Taxonomy" id="1682393"/>
    <lineage>
        <taxon>Eukaryota</taxon>
        <taxon>Fungi</taxon>
        <taxon>Dikarya</taxon>
        <taxon>Ascomycota</taxon>
        <taxon>Pezizomycotina</taxon>
        <taxon>Sordariomycetes</taxon>
        <taxon>Xylariomycetidae</taxon>
        <taxon>Xylariales</taxon>
        <taxon>Microdochiaceae</taxon>
        <taxon>Microdochium</taxon>
    </lineage>
</organism>
<evidence type="ECO:0000256" key="6">
    <source>
        <dbReference type="ARBA" id="ARBA00023242"/>
    </source>
</evidence>
<dbReference type="InterPro" id="IPR036236">
    <property type="entry name" value="Znf_C2H2_sf"/>
</dbReference>
<feature type="compositionally biased region" description="Acidic residues" evidence="8">
    <location>
        <begin position="423"/>
        <end position="438"/>
    </location>
</feature>
<protein>
    <recommendedName>
        <fullName evidence="11">Coiled-coil domain-containing protein 16</fullName>
    </recommendedName>
</protein>
<dbReference type="Proteomes" id="UP000756346">
    <property type="component" value="Unassembled WGS sequence"/>
</dbReference>
<dbReference type="SUPFAM" id="SSF57667">
    <property type="entry name" value="beta-beta-alpha zinc fingers"/>
    <property type="match status" value="1"/>
</dbReference>
<keyword evidence="5 7" id="KW-0175">Coiled coil</keyword>
<dbReference type="RefSeq" id="XP_046010794.1">
    <property type="nucleotide sequence ID" value="XM_046154588.1"/>
</dbReference>
<comment type="caution">
    <text evidence="9">The sequence shown here is derived from an EMBL/GenBank/DDBJ whole genome shotgun (WGS) entry which is preliminary data.</text>
</comment>
<feature type="compositionally biased region" description="Polar residues" evidence="8">
    <location>
        <begin position="179"/>
        <end position="196"/>
    </location>
</feature>
<dbReference type="GeneID" id="70184134"/>
<keyword evidence="3" id="KW-0863">Zinc-finger</keyword>
<dbReference type="GO" id="GO:0008270">
    <property type="term" value="F:zinc ion binding"/>
    <property type="evidence" value="ECO:0007669"/>
    <property type="project" value="UniProtKB-KW"/>
</dbReference>
<evidence type="ECO:0000256" key="2">
    <source>
        <dbReference type="ARBA" id="ARBA00022723"/>
    </source>
</evidence>
<dbReference type="GO" id="GO:0033314">
    <property type="term" value="P:mitotic DNA replication checkpoint signaling"/>
    <property type="evidence" value="ECO:0007669"/>
    <property type="project" value="TreeGrafter"/>
</dbReference>
<evidence type="ECO:0000313" key="9">
    <source>
        <dbReference type="EMBL" id="KAH7027995.1"/>
    </source>
</evidence>
<dbReference type="Gene3D" id="3.30.160.60">
    <property type="entry name" value="Classic Zinc Finger"/>
    <property type="match status" value="1"/>
</dbReference>
<reference evidence="9" key="1">
    <citation type="journal article" date="2021" name="Nat. Commun.">
        <title>Genetic determinants of endophytism in the Arabidopsis root mycobiome.</title>
        <authorList>
            <person name="Mesny F."/>
            <person name="Miyauchi S."/>
            <person name="Thiergart T."/>
            <person name="Pickel B."/>
            <person name="Atanasova L."/>
            <person name="Karlsson M."/>
            <person name="Huettel B."/>
            <person name="Barry K.W."/>
            <person name="Haridas S."/>
            <person name="Chen C."/>
            <person name="Bauer D."/>
            <person name="Andreopoulos W."/>
            <person name="Pangilinan J."/>
            <person name="LaButti K."/>
            <person name="Riley R."/>
            <person name="Lipzen A."/>
            <person name="Clum A."/>
            <person name="Drula E."/>
            <person name="Henrissat B."/>
            <person name="Kohler A."/>
            <person name="Grigoriev I.V."/>
            <person name="Martin F.M."/>
            <person name="Hacquard S."/>
        </authorList>
    </citation>
    <scope>NUCLEOTIDE SEQUENCE</scope>
    <source>
        <strain evidence="9">MPI-CAGE-CH-0230</strain>
    </source>
</reference>
<feature type="compositionally biased region" description="Acidic residues" evidence="8">
    <location>
        <begin position="87"/>
        <end position="102"/>
    </location>
</feature>
<dbReference type="PANTHER" id="PTHR13278:SF0">
    <property type="entry name" value="ZINC FINGER PROTEIN 830"/>
    <property type="match status" value="1"/>
</dbReference>
<feature type="region of interest" description="Disordered" evidence="8">
    <location>
        <begin position="60"/>
        <end position="222"/>
    </location>
</feature>
<feature type="compositionally biased region" description="Polar residues" evidence="8">
    <location>
        <begin position="71"/>
        <end position="80"/>
    </location>
</feature>
<evidence type="ECO:0008006" key="11">
    <source>
        <dbReference type="Google" id="ProtNLM"/>
    </source>
</evidence>
<keyword evidence="10" id="KW-1185">Reference proteome</keyword>
<gene>
    <name evidence="9" type="ORF">B0I36DRAFT_328409</name>
</gene>
<evidence type="ECO:0000256" key="5">
    <source>
        <dbReference type="ARBA" id="ARBA00023054"/>
    </source>
</evidence>
<proteinExistence type="predicted"/>
<dbReference type="GO" id="GO:0044773">
    <property type="term" value="P:mitotic DNA damage checkpoint signaling"/>
    <property type="evidence" value="ECO:0007669"/>
    <property type="project" value="TreeGrafter"/>
</dbReference>
<dbReference type="PANTHER" id="PTHR13278">
    <property type="entry name" value="ZINC FINGER PROTEIN 830"/>
    <property type="match status" value="1"/>
</dbReference>
<dbReference type="GO" id="GO:0005681">
    <property type="term" value="C:spliceosomal complex"/>
    <property type="evidence" value="ECO:0007669"/>
    <property type="project" value="InterPro"/>
</dbReference>
<sequence>MADARALLRAHRSENRIKHPQAAYSDAGKLLCKLCHEHIRSESLWDAHTRSANHQTNLKVLQQQQQQQQQAALSNDSNPSAKRKLDDVEDDDDMDDAADSDEAAASLRAKRSKTGQDGNGSTARPPPTLNTNNASAATGATREKTISPPILGRRASNTPVQGVEIAIPSRPATPLARSDSATSTPNITIAASSRSPLASIEDPAPGRAGASGTNNNNNSRGPISIEALQIPSHVSRGVSVSSTAVQPPTPLPERIAPASAAAIPAVDESEWAAFEADIASAAADDRPASASTAPAPVAAASSLYADATISAPAMTKAELEAKSQEEMNEQRKQLLDAQIAGEKEDAARALEEEFDEMEELEGRVKRLKERREQLRKGSLANIKASAADAAGEEVRVNGKAAMTHAIAEGKENGSAAMQGPGAGEDEDEDDEDEEEDEWDGFRFRA</sequence>
<dbReference type="OrthoDB" id="77607at2759"/>
<keyword evidence="2" id="KW-0479">Metal-binding</keyword>
<evidence type="ECO:0000256" key="1">
    <source>
        <dbReference type="ARBA" id="ARBA00004123"/>
    </source>
</evidence>
<evidence type="ECO:0000313" key="10">
    <source>
        <dbReference type="Proteomes" id="UP000756346"/>
    </source>
</evidence>
<evidence type="ECO:0000256" key="7">
    <source>
        <dbReference type="SAM" id="Coils"/>
    </source>
</evidence>
<dbReference type="GO" id="GO:0033260">
    <property type="term" value="P:nuclear DNA replication"/>
    <property type="evidence" value="ECO:0007669"/>
    <property type="project" value="TreeGrafter"/>
</dbReference>
<keyword evidence="6" id="KW-0539">Nucleus</keyword>
<dbReference type="InterPro" id="IPR040050">
    <property type="entry name" value="ZNF830-like"/>
</dbReference>
<evidence type="ECO:0000256" key="4">
    <source>
        <dbReference type="ARBA" id="ARBA00022833"/>
    </source>
</evidence>
<evidence type="ECO:0000256" key="3">
    <source>
        <dbReference type="ARBA" id="ARBA00022771"/>
    </source>
</evidence>